<evidence type="ECO:0000313" key="10">
    <source>
        <dbReference type="Proteomes" id="UP000239772"/>
    </source>
</evidence>
<evidence type="ECO:0000256" key="5">
    <source>
        <dbReference type="ARBA" id="ARBA00022989"/>
    </source>
</evidence>
<dbReference type="GO" id="GO:0071555">
    <property type="term" value="P:cell wall organization"/>
    <property type="evidence" value="ECO:0007669"/>
    <property type="project" value="TreeGrafter"/>
</dbReference>
<dbReference type="PANTHER" id="PTHR22926">
    <property type="entry name" value="PHOSPHO-N-ACETYLMURAMOYL-PENTAPEPTIDE-TRANSFERASE"/>
    <property type="match status" value="1"/>
</dbReference>
<accession>A0A2T1HNX5</accession>
<keyword evidence="2" id="KW-1003">Cell membrane</keyword>
<dbReference type="GO" id="GO:0044038">
    <property type="term" value="P:cell wall macromolecule biosynthetic process"/>
    <property type="evidence" value="ECO:0007669"/>
    <property type="project" value="TreeGrafter"/>
</dbReference>
<organism evidence="9 10">
    <name type="scientific">Alsobacter soli</name>
    <dbReference type="NCBI Taxonomy" id="2109933"/>
    <lineage>
        <taxon>Bacteria</taxon>
        <taxon>Pseudomonadati</taxon>
        <taxon>Pseudomonadota</taxon>
        <taxon>Alphaproteobacteria</taxon>
        <taxon>Hyphomicrobiales</taxon>
        <taxon>Alsobacteraceae</taxon>
        <taxon>Alsobacter</taxon>
    </lineage>
</organism>
<feature type="transmembrane region" description="Helical" evidence="8">
    <location>
        <begin position="323"/>
        <end position="341"/>
    </location>
</feature>
<feature type="transmembrane region" description="Helical" evidence="8">
    <location>
        <begin position="115"/>
        <end position="133"/>
    </location>
</feature>
<keyword evidence="4 8" id="KW-0812">Transmembrane</keyword>
<dbReference type="GO" id="GO:0016780">
    <property type="term" value="F:phosphotransferase activity, for other substituted phosphate groups"/>
    <property type="evidence" value="ECO:0007669"/>
    <property type="project" value="InterPro"/>
</dbReference>
<gene>
    <name evidence="9" type="ORF">SLNSH_19445</name>
</gene>
<dbReference type="PANTHER" id="PTHR22926:SF3">
    <property type="entry name" value="UNDECAPRENYL-PHOSPHATE ALPHA-N-ACETYLGLUCOSAMINYL 1-PHOSPHATE TRANSFERASE"/>
    <property type="match status" value="1"/>
</dbReference>
<evidence type="ECO:0000256" key="6">
    <source>
        <dbReference type="ARBA" id="ARBA00023136"/>
    </source>
</evidence>
<feature type="transmembrane region" description="Helical" evidence="8">
    <location>
        <begin position="218"/>
        <end position="237"/>
    </location>
</feature>
<feature type="binding site" evidence="7">
    <location>
        <position position="222"/>
    </location>
    <ligand>
        <name>Mg(2+)</name>
        <dbReference type="ChEBI" id="CHEBI:18420"/>
    </ligand>
</feature>
<name>A0A2T1HNX5_9HYPH</name>
<reference evidence="10" key="1">
    <citation type="submission" date="2018-03" db="EMBL/GenBank/DDBJ databases">
        <authorList>
            <person name="Sun L."/>
            <person name="Liu H."/>
            <person name="Chen W."/>
            <person name="Huang K."/>
            <person name="Liu W."/>
            <person name="Gao X."/>
        </authorList>
    </citation>
    <scope>NUCLEOTIDE SEQUENCE [LARGE SCALE GENOMIC DNA]</scope>
    <source>
        <strain evidence="10">SH9</strain>
    </source>
</reference>
<keyword evidence="5 8" id="KW-1133">Transmembrane helix</keyword>
<dbReference type="Proteomes" id="UP000239772">
    <property type="component" value="Unassembled WGS sequence"/>
</dbReference>
<dbReference type="AlphaFoldDB" id="A0A2T1HNX5"/>
<feature type="transmembrane region" description="Helical" evidence="8">
    <location>
        <begin position="56"/>
        <end position="79"/>
    </location>
</feature>
<dbReference type="InterPro" id="IPR000715">
    <property type="entry name" value="Glycosyl_transferase_4"/>
</dbReference>
<keyword evidence="7" id="KW-0479">Metal-binding</keyword>
<feature type="transmembrane region" description="Helical" evidence="8">
    <location>
        <begin position="193"/>
        <end position="211"/>
    </location>
</feature>
<dbReference type="GO" id="GO:0046872">
    <property type="term" value="F:metal ion binding"/>
    <property type="evidence" value="ECO:0007669"/>
    <property type="project" value="UniProtKB-KW"/>
</dbReference>
<evidence type="ECO:0000256" key="2">
    <source>
        <dbReference type="ARBA" id="ARBA00022475"/>
    </source>
</evidence>
<keyword evidence="10" id="KW-1185">Reference proteome</keyword>
<comment type="subcellular location">
    <subcellularLocation>
        <location evidence="1">Cell membrane</location>
        <topology evidence="1">Multi-pass membrane protein</topology>
    </subcellularLocation>
</comment>
<sequence>MPAFEALRSAPTLTLIGVIAALATWMAIPPLMPMLRRYALARPNARSSHKEPTPQGGGAAVAAVAVILVAAAALLAPGAPGSERLSLLALCGGAVVLALLGAVDDIRPLPAGPRLLVQAAAVAAVVYAVPAEARVLPDAVPLVAERALAAFAGLWFVNLTNFMDGLDWITVAEFLPVTAALALLAVFGAAPTASGLVAVALGGALLGFAPFNKPVARLFLGDVGSLPIGLLAGYALYRFACAGHVAPALIVPLYYLADATLTLLRRMARGERFWDAHRSHYYQQATTNGLTVMGVVGRVFAVNLSLAGIAIILALAFTPARGMLGAALAALCVAALLADFAQKRRKA</sequence>
<evidence type="ECO:0000256" key="3">
    <source>
        <dbReference type="ARBA" id="ARBA00022679"/>
    </source>
</evidence>
<keyword evidence="6 8" id="KW-0472">Membrane</keyword>
<protein>
    <submittedName>
        <fullName evidence="9">Glycosyl transferase</fullName>
    </submittedName>
</protein>
<proteinExistence type="predicted"/>
<feature type="binding site" evidence="7">
    <location>
        <position position="161"/>
    </location>
    <ligand>
        <name>Mg(2+)</name>
        <dbReference type="ChEBI" id="CHEBI:18420"/>
    </ligand>
</feature>
<dbReference type="GO" id="GO:0005886">
    <property type="term" value="C:plasma membrane"/>
    <property type="evidence" value="ECO:0007669"/>
    <property type="project" value="UniProtKB-SubCell"/>
</dbReference>
<feature type="transmembrane region" description="Helical" evidence="8">
    <location>
        <begin position="249"/>
        <end position="268"/>
    </location>
</feature>
<evidence type="ECO:0000256" key="4">
    <source>
        <dbReference type="ARBA" id="ARBA00022692"/>
    </source>
</evidence>
<keyword evidence="7" id="KW-0460">Magnesium</keyword>
<feature type="transmembrane region" description="Helical" evidence="8">
    <location>
        <begin position="289"/>
        <end position="317"/>
    </location>
</feature>
<dbReference type="RefSeq" id="WP_106338996.1">
    <property type="nucleotide sequence ID" value="NZ_PVZS01000027.1"/>
</dbReference>
<evidence type="ECO:0000256" key="7">
    <source>
        <dbReference type="PIRSR" id="PIRSR600715-1"/>
    </source>
</evidence>
<comment type="caution">
    <text evidence="9">The sequence shown here is derived from an EMBL/GenBank/DDBJ whole genome shotgun (WGS) entry which is preliminary data.</text>
</comment>
<dbReference type="EMBL" id="PVZS01000027">
    <property type="protein sequence ID" value="PSC03336.1"/>
    <property type="molecule type" value="Genomic_DNA"/>
</dbReference>
<keyword evidence="3 9" id="KW-0808">Transferase</keyword>
<feature type="transmembrane region" description="Helical" evidence="8">
    <location>
        <begin position="12"/>
        <end position="35"/>
    </location>
</feature>
<dbReference type="Pfam" id="PF00953">
    <property type="entry name" value="Glycos_transf_4"/>
    <property type="match status" value="1"/>
</dbReference>
<evidence type="ECO:0000313" key="9">
    <source>
        <dbReference type="EMBL" id="PSC03336.1"/>
    </source>
</evidence>
<evidence type="ECO:0000256" key="1">
    <source>
        <dbReference type="ARBA" id="ARBA00004651"/>
    </source>
</evidence>
<evidence type="ECO:0000256" key="8">
    <source>
        <dbReference type="SAM" id="Phobius"/>
    </source>
</evidence>
<dbReference type="GO" id="GO:0009103">
    <property type="term" value="P:lipopolysaccharide biosynthetic process"/>
    <property type="evidence" value="ECO:0007669"/>
    <property type="project" value="TreeGrafter"/>
</dbReference>
<feature type="transmembrane region" description="Helical" evidence="8">
    <location>
        <begin position="85"/>
        <end position="103"/>
    </location>
</feature>
<dbReference type="OrthoDB" id="9783652at2"/>
<comment type="cofactor">
    <cofactor evidence="7">
        <name>Mg(2+)</name>
        <dbReference type="ChEBI" id="CHEBI:18420"/>
    </cofactor>
</comment>